<evidence type="ECO:0000313" key="3">
    <source>
        <dbReference type="Proteomes" id="UP000033116"/>
    </source>
</evidence>
<evidence type="ECO:0000313" key="2">
    <source>
        <dbReference type="EMBL" id="AKB61617.1"/>
    </source>
</evidence>
<proteinExistence type="predicted"/>
<protein>
    <submittedName>
        <fullName evidence="2">Uncharacterized protein</fullName>
    </submittedName>
</protein>
<dbReference type="HOGENOM" id="CLU_2257395_0_0_2"/>
<dbReference type="EMBL" id="CP009511">
    <property type="protein sequence ID" value="AKB61617.1"/>
    <property type="molecule type" value="Genomic_DNA"/>
</dbReference>
<dbReference type="AlphaFoldDB" id="A0A0E3RB84"/>
<dbReference type="Proteomes" id="UP000033116">
    <property type="component" value="Chromosome"/>
</dbReference>
<name>A0A0E3RB84_METMZ</name>
<sequence length="103" mass="11579">MFSLITIPYFANLDIAADTVDLSRPVISETSVILRGDFKTEKTCRGEGVKSSSNGSLGNSRKISSRDFECKEFERRMYTCFPFFSLSTKPSLSRELTAFDTVE</sequence>
<organism evidence="2 3">
    <name type="scientific">Methanosarcina mazei SarPi</name>
    <dbReference type="NCBI Taxonomy" id="1434115"/>
    <lineage>
        <taxon>Archaea</taxon>
        <taxon>Methanobacteriati</taxon>
        <taxon>Methanobacteriota</taxon>
        <taxon>Stenosarchaea group</taxon>
        <taxon>Methanomicrobia</taxon>
        <taxon>Methanosarcinales</taxon>
        <taxon>Methanosarcinaceae</taxon>
        <taxon>Methanosarcina</taxon>
    </lineage>
</organism>
<feature type="region of interest" description="Disordered" evidence="1">
    <location>
        <begin position="44"/>
        <end position="63"/>
    </location>
</feature>
<accession>A0A0E3RB84</accession>
<reference evidence="2 3" key="1">
    <citation type="submission" date="2014-07" db="EMBL/GenBank/DDBJ databases">
        <title>Methanogenic archaea and the global carbon cycle.</title>
        <authorList>
            <person name="Henriksen J.R."/>
            <person name="Luke J."/>
            <person name="Reinhart S."/>
            <person name="Benedict M.N."/>
            <person name="Youngblut N.D."/>
            <person name="Metcalf M.E."/>
            <person name="Whitaker R.J."/>
            <person name="Metcalf W.W."/>
        </authorList>
    </citation>
    <scope>NUCLEOTIDE SEQUENCE [LARGE SCALE GENOMIC DNA]</scope>
    <source>
        <strain evidence="2 3">SarPi</strain>
    </source>
</reference>
<evidence type="ECO:0000256" key="1">
    <source>
        <dbReference type="SAM" id="MobiDB-lite"/>
    </source>
</evidence>
<feature type="compositionally biased region" description="Polar residues" evidence="1">
    <location>
        <begin position="50"/>
        <end position="62"/>
    </location>
</feature>
<gene>
    <name evidence="2" type="ORF">MSMAP_1632</name>
</gene>